<comment type="caution">
    <text evidence="2">The sequence shown here is derived from an EMBL/GenBank/DDBJ whole genome shotgun (WGS) entry which is preliminary data.</text>
</comment>
<dbReference type="Proteomes" id="UP001381693">
    <property type="component" value="Unassembled WGS sequence"/>
</dbReference>
<dbReference type="AlphaFoldDB" id="A0AAN8ZYD6"/>
<feature type="compositionally biased region" description="Basic and acidic residues" evidence="1">
    <location>
        <begin position="141"/>
        <end position="190"/>
    </location>
</feature>
<feature type="compositionally biased region" description="Low complexity" evidence="1">
    <location>
        <begin position="123"/>
        <end position="134"/>
    </location>
</feature>
<proteinExistence type="predicted"/>
<feature type="region of interest" description="Disordered" evidence="1">
    <location>
        <begin position="106"/>
        <end position="224"/>
    </location>
</feature>
<dbReference type="EMBL" id="JAXCGZ010022743">
    <property type="protein sequence ID" value="KAK7025484.1"/>
    <property type="molecule type" value="Genomic_DNA"/>
</dbReference>
<sequence>MARRGRANIVFDTPVEEKKNEISFLQPEILPLHIMENILKQRGFSPALIAKTDRRDVIKYFYKHISPKFQRDYRDNRRGKILKKMRARRERKIAEDDWQSMLIDSKGKSFSHTGNPSRDHSKSSSYQSSESNKSFDNIVINDHKVRSRQHDDRPSKSLDKIIIKEHKVRSNEDRKTEKKRSHDQDSDSGHKQIKLSTSEKRPSETGSNESAKRVKLQRTGISWP</sequence>
<evidence type="ECO:0000313" key="2">
    <source>
        <dbReference type="EMBL" id="KAK7025484.1"/>
    </source>
</evidence>
<keyword evidence="3" id="KW-1185">Reference proteome</keyword>
<protein>
    <recommendedName>
        <fullName evidence="4">Ashwin</fullName>
    </recommendedName>
</protein>
<organism evidence="2 3">
    <name type="scientific">Halocaridina rubra</name>
    <name type="common">Hawaiian red shrimp</name>
    <dbReference type="NCBI Taxonomy" id="373956"/>
    <lineage>
        <taxon>Eukaryota</taxon>
        <taxon>Metazoa</taxon>
        <taxon>Ecdysozoa</taxon>
        <taxon>Arthropoda</taxon>
        <taxon>Crustacea</taxon>
        <taxon>Multicrustacea</taxon>
        <taxon>Malacostraca</taxon>
        <taxon>Eumalacostraca</taxon>
        <taxon>Eucarida</taxon>
        <taxon>Decapoda</taxon>
        <taxon>Pleocyemata</taxon>
        <taxon>Caridea</taxon>
        <taxon>Atyoidea</taxon>
        <taxon>Atyidae</taxon>
        <taxon>Halocaridina</taxon>
    </lineage>
</organism>
<accession>A0AAN8ZYD6</accession>
<evidence type="ECO:0008006" key="4">
    <source>
        <dbReference type="Google" id="ProtNLM"/>
    </source>
</evidence>
<gene>
    <name evidence="2" type="ORF">SK128_011680</name>
</gene>
<reference evidence="2 3" key="1">
    <citation type="submission" date="2023-11" db="EMBL/GenBank/DDBJ databases">
        <title>Halocaridina rubra genome assembly.</title>
        <authorList>
            <person name="Smith C."/>
        </authorList>
    </citation>
    <scope>NUCLEOTIDE SEQUENCE [LARGE SCALE GENOMIC DNA]</scope>
    <source>
        <strain evidence="2">EP-1</strain>
        <tissue evidence="2">Whole</tissue>
    </source>
</reference>
<evidence type="ECO:0000313" key="3">
    <source>
        <dbReference type="Proteomes" id="UP001381693"/>
    </source>
</evidence>
<name>A0AAN8ZYD6_HALRR</name>
<evidence type="ECO:0000256" key="1">
    <source>
        <dbReference type="SAM" id="MobiDB-lite"/>
    </source>
</evidence>